<proteinExistence type="predicted"/>
<dbReference type="AlphaFoldDB" id="A0A6J7J701"/>
<reference evidence="1" key="1">
    <citation type="submission" date="2020-05" db="EMBL/GenBank/DDBJ databases">
        <authorList>
            <person name="Chiriac C."/>
            <person name="Salcher M."/>
            <person name="Ghai R."/>
            <person name="Kavagutti S V."/>
        </authorList>
    </citation>
    <scope>NUCLEOTIDE SEQUENCE</scope>
</reference>
<sequence>MHRALRPDGGLCLISSVMLFGIHGYPNDYFRFTPEGFRQLLEPFDDAWVLGIGDQGIPREVFGVGIRGGSLDALGLDAMPHLAERQRWWDDATGMVRLGPLRYPPRLLAKELGWEARRLVRERLRRGR</sequence>
<protein>
    <submittedName>
        <fullName evidence="1">Unannotated protein</fullName>
    </submittedName>
</protein>
<dbReference type="EMBL" id="CAFBMK010000220">
    <property type="protein sequence ID" value="CAB4938344.1"/>
    <property type="molecule type" value="Genomic_DNA"/>
</dbReference>
<name>A0A6J7J701_9ZZZZ</name>
<organism evidence="1">
    <name type="scientific">freshwater metagenome</name>
    <dbReference type="NCBI Taxonomy" id="449393"/>
    <lineage>
        <taxon>unclassified sequences</taxon>
        <taxon>metagenomes</taxon>
        <taxon>ecological metagenomes</taxon>
    </lineage>
</organism>
<gene>
    <name evidence="1" type="ORF">UFOPK3564_02792</name>
</gene>
<accession>A0A6J7J701</accession>
<evidence type="ECO:0000313" key="1">
    <source>
        <dbReference type="EMBL" id="CAB4938344.1"/>
    </source>
</evidence>